<keyword evidence="3" id="KW-1185">Reference proteome</keyword>
<dbReference type="VEuPathDB" id="FungiDB:LELG_02382"/>
<dbReference type="HOGENOM" id="CLU_990446_0_0_1"/>
<dbReference type="GeneID" id="5233181"/>
<evidence type="ECO:0000313" key="3">
    <source>
        <dbReference type="Proteomes" id="UP000001996"/>
    </source>
</evidence>
<proteinExistence type="predicted"/>
<dbReference type="OMA" id="ADSEDIY"/>
<gene>
    <name evidence="2" type="ORF">LELG_02382</name>
</gene>
<evidence type="ECO:0000256" key="1">
    <source>
        <dbReference type="SAM" id="SignalP"/>
    </source>
</evidence>
<name>A5DYE5_LODEL</name>
<dbReference type="eggNOG" id="ENOG502RPZ0">
    <property type="taxonomic scope" value="Eukaryota"/>
</dbReference>
<organism evidence="2 3">
    <name type="scientific">Lodderomyces elongisporus (strain ATCC 11503 / CBS 2605 / JCM 1781 / NBRC 1676 / NRRL YB-4239)</name>
    <name type="common">Yeast</name>
    <name type="synonym">Saccharomyces elongisporus</name>
    <dbReference type="NCBI Taxonomy" id="379508"/>
    <lineage>
        <taxon>Eukaryota</taxon>
        <taxon>Fungi</taxon>
        <taxon>Dikarya</taxon>
        <taxon>Ascomycota</taxon>
        <taxon>Saccharomycotina</taxon>
        <taxon>Pichiomycetes</taxon>
        <taxon>Debaryomycetaceae</taxon>
        <taxon>Candida/Lodderomyces clade</taxon>
        <taxon>Lodderomyces</taxon>
    </lineage>
</organism>
<dbReference type="Proteomes" id="UP000001996">
    <property type="component" value="Unassembled WGS sequence"/>
</dbReference>
<protein>
    <submittedName>
        <fullName evidence="2">Uncharacterized protein</fullName>
    </submittedName>
</protein>
<dbReference type="STRING" id="379508.A5DYE5"/>
<accession>A5DYE5</accession>
<feature type="signal peptide" evidence="1">
    <location>
        <begin position="1"/>
        <end position="18"/>
    </location>
</feature>
<dbReference type="InParanoid" id="A5DYE5"/>
<dbReference type="EMBL" id="CH981526">
    <property type="protein sequence ID" value="EDK44203.1"/>
    <property type="molecule type" value="Genomic_DNA"/>
</dbReference>
<sequence>MLFVSALISFIFFAFALANQPAINFDVQAVEKRDASAQAVDFLLFDDLQLQRRDYGGISTETYDEIDQYLKQLVAAVGAPNVANSSDLSKRDSNPALTAAFTALNKSGVGVEIVHGLVTNSLSQPQAITAIEQYIKQNTLPTLLSAADNSGLAVSIVMRFFINYSLVPGLWNIIVALYKNGTIFKRGLLDLIGSVIGGVQQSIWASLINLLSLVANVETVCESLNNSGFGVSVVDDIVSTSDGQAFAVKAATAIINDSIITLDSLFSALNLTSFLQNTFTKIISNSTYRKIIFIWAVNFLVSAIKYIF</sequence>
<feature type="chain" id="PRO_5002681585" evidence="1">
    <location>
        <begin position="19"/>
        <end position="308"/>
    </location>
</feature>
<keyword evidence="1" id="KW-0732">Signal</keyword>
<dbReference type="KEGG" id="lel:PVL30_003226"/>
<dbReference type="OrthoDB" id="4093337at2759"/>
<reference evidence="2 3" key="1">
    <citation type="journal article" date="2009" name="Nature">
        <title>Evolution of pathogenicity and sexual reproduction in eight Candida genomes.</title>
        <authorList>
            <person name="Butler G."/>
            <person name="Rasmussen M.D."/>
            <person name="Lin M.F."/>
            <person name="Santos M.A."/>
            <person name="Sakthikumar S."/>
            <person name="Munro C.A."/>
            <person name="Rheinbay E."/>
            <person name="Grabherr M."/>
            <person name="Forche A."/>
            <person name="Reedy J.L."/>
            <person name="Agrafioti I."/>
            <person name="Arnaud M.B."/>
            <person name="Bates S."/>
            <person name="Brown A.J."/>
            <person name="Brunke S."/>
            <person name="Costanzo M.C."/>
            <person name="Fitzpatrick D.A."/>
            <person name="de Groot P.W."/>
            <person name="Harris D."/>
            <person name="Hoyer L.L."/>
            <person name="Hube B."/>
            <person name="Klis F.M."/>
            <person name="Kodira C."/>
            <person name="Lennard N."/>
            <person name="Logue M.E."/>
            <person name="Martin R."/>
            <person name="Neiman A.M."/>
            <person name="Nikolaou E."/>
            <person name="Quail M.A."/>
            <person name="Quinn J."/>
            <person name="Santos M.C."/>
            <person name="Schmitzberger F.F."/>
            <person name="Sherlock G."/>
            <person name="Shah P."/>
            <person name="Silverstein K.A."/>
            <person name="Skrzypek M.S."/>
            <person name="Soll D."/>
            <person name="Staggs R."/>
            <person name="Stansfield I."/>
            <person name="Stumpf M.P."/>
            <person name="Sudbery P.E."/>
            <person name="Srikantha T."/>
            <person name="Zeng Q."/>
            <person name="Berman J."/>
            <person name="Berriman M."/>
            <person name="Heitman J."/>
            <person name="Gow N.A."/>
            <person name="Lorenz M.C."/>
            <person name="Birren B.W."/>
            <person name="Kellis M."/>
            <person name="Cuomo C.A."/>
        </authorList>
    </citation>
    <scope>NUCLEOTIDE SEQUENCE [LARGE SCALE GENOMIC DNA]</scope>
    <source>
        <strain evidence="3">ATCC 11503 / BCRC 21390 / CBS 2605 / JCM 1781 / NBRC 1676 / NRRL YB-4239</strain>
    </source>
</reference>
<evidence type="ECO:0000313" key="2">
    <source>
        <dbReference type="EMBL" id="EDK44203.1"/>
    </source>
</evidence>
<dbReference type="AlphaFoldDB" id="A5DYE5"/>